<organism evidence="2 3">
    <name type="scientific">Pristionchus entomophagus</name>
    <dbReference type="NCBI Taxonomy" id="358040"/>
    <lineage>
        <taxon>Eukaryota</taxon>
        <taxon>Metazoa</taxon>
        <taxon>Ecdysozoa</taxon>
        <taxon>Nematoda</taxon>
        <taxon>Chromadorea</taxon>
        <taxon>Rhabditida</taxon>
        <taxon>Rhabditina</taxon>
        <taxon>Diplogasteromorpha</taxon>
        <taxon>Diplogasteroidea</taxon>
        <taxon>Neodiplogasteridae</taxon>
        <taxon>Pristionchus</taxon>
    </lineage>
</organism>
<name>A0AAV5T855_9BILA</name>
<feature type="non-terminal residue" evidence="2">
    <location>
        <position position="87"/>
    </location>
</feature>
<evidence type="ECO:0000313" key="3">
    <source>
        <dbReference type="Proteomes" id="UP001432027"/>
    </source>
</evidence>
<dbReference type="EMBL" id="BTSX01000003">
    <property type="protein sequence ID" value="GMS88764.1"/>
    <property type="molecule type" value="Genomic_DNA"/>
</dbReference>
<dbReference type="AlphaFoldDB" id="A0AAV5T855"/>
<evidence type="ECO:0000313" key="2">
    <source>
        <dbReference type="EMBL" id="GMS88764.1"/>
    </source>
</evidence>
<dbReference type="EMBL" id="BTSX01000003">
    <property type="protein sequence ID" value="GMS88755.1"/>
    <property type="molecule type" value="Genomic_DNA"/>
</dbReference>
<accession>A0AAV5T855</accession>
<evidence type="ECO:0000313" key="1">
    <source>
        <dbReference type="EMBL" id="GMS88755.1"/>
    </source>
</evidence>
<proteinExistence type="predicted"/>
<gene>
    <name evidence="1" type="ORF">PENTCL1PPCAC_10930</name>
    <name evidence="2" type="ORF">PENTCL1PPCAC_10939</name>
</gene>
<protein>
    <submittedName>
        <fullName evidence="2">Uncharacterized protein</fullName>
    </submittedName>
</protein>
<dbReference type="Proteomes" id="UP001432027">
    <property type="component" value="Unassembled WGS sequence"/>
</dbReference>
<keyword evidence="3" id="KW-1185">Reference proteome</keyword>
<comment type="caution">
    <text evidence="2">The sequence shown here is derived from an EMBL/GenBank/DDBJ whole genome shotgun (WGS) entry which is preliminary data.</text>
</comment>
<sequence length="87" mass="9885">MNKNHYSSPCLIRSCTTSSSPFSPLLQILSRIKLLRLLVRILLFHGSSMSCRHFTSNRPIQTRRSSVFAVNEEGRFFIGETLGCPQI</sequence>
<reference evidence="2" key="1">
    <citation type="submission" date="2023-10" db="EMBL/GenBank/DDBJ databases">
        <title>Genome assembly of Pristionchus species.</title>
        <authorList>
            <person name="Yoshida K."/>
            <person name="Sommer R.J."/>
        </authorList>
    </citation>
    <scope>NUCLEOTIDE SEQUENCE</scope>
    <source>
        <strain evidence="2">RS0144</strain>
    </source>
</reference>